<evidence type="ECO:0000256" key="2">
    <source>
        <dbReference type="ARBA" id="ARBA00023315"/>
    </source>
</evidence>
<keyword evidence="2" id="KW-0012">Acyltransferase</keyword>
<dbReference type="STRING" id="1075417.SAMN05421823_10293"/>
<keyword evidence="1 4" id="KW-0808">Transferase</keyword>
<dbReference type="AlphaFoldDB" id="A0A1G8ZUA8"/>
<organism evidence="4 5">
    <name type="scientific">Catalinimonas alkaloidigena</name>
    <dbReference type="NCBI Taxonomy" id="1075417"/>
    <lineage>
        <taxon>Bacteria</taxon>
        <taxon>Pseudomonadati</taxon>
        <taxon>Bacteroidota</taxon>
        <taxon>Cytophagia</taxon>
        <taxon>Cytophagales</taxon>
        <taxon>Catalimonadaceae</taxon>
        <taxon>Catalinimonas</taxon>
    </lineage>
</organism>
<protein>
    <submittedName>
        <fullName evidence="4">Acetyltransferase (GNAT) family protein</fullName>
    </submittedName>
</protein>
<dbReference type="InterPro" id="IPR050832">
    <property type="entry name" value="Bact_Acetyltransf"/>
</dbReference>
<gene>
    <name evidence="4" type="ORF">SAMN05421823_10293</name>
</gene>
<dbReference type="SUPFAM" id="SSF55729">
    <property type="entry name" value="Acyl-CoA N-acyltransferases (Nat)"/>
    <property type="match status" value="1"/>
</dbReference>
<dbReference type="RefSeq" id="WP_089679406.1">
    <property type="nucleotide sequence ID" value="NZ_FNFO01000002.1"/>
</dbReference>
<dbReference type="Pfam" id="PF00583">
    <property type="entry name" value="Acetyltransf_1"/>
    <property type="match status" value="1"/>
</dbReference>
<sequence length="150" mass="17133">MYRLERTPADHPTAVSLIGALDRELWQRYPEDQAAYEVFNKLDHATRLVVAYYDDQPVGCGAFRPLAEAGMVELKRMFVHAESRGRGVGRAIVQALEQWAAEEGYRTMRLETGPRQPEAIALYEKLGYRRIPNYGPYAHLDMSLCMEKAL</sequence>
<dbReference type="EMBL" id="FNFO01000002">
    <property type="protein sequence ID" value="SDK18712.1"/>
    <property type="molecule type" value="Genomic_DNA"/>
</dbReference>
<dbReference type="Proteomes" id="UP000198510">
    <property type="component" value="Unassembled WGS sequence"/>
</dbReference>
<evidence type="ECO:0000256" key="1">
    <source>
        <dbReference type="ARBA" id="ARBA00022679"/>
    </source>
</evidence>
<dbReference type="InterPro" id="IPR000182">
    <property type="entry name" value="GNAT_dom"/>
</dbReference>
<evidence type="ECO:0000313" key="4">
    <source>
        <dbReference type="EMBL" id="SDK18712.1"/>
    </source>
</evidence>
<feature type="domain" description="N-acetyltransferase" evidence="3">
    <location>
        <begin position="1"/>
        <end position="150"/>
    </location>
</feature>
<dbReference type="CDD" id="cd04301">
    <property type="entry name" value="NAT_SF"/>
    <property type="match status" value="1"/>
</dbReference>
<name>A0A1G8ZUA8_9BACT</name>
<evidence type="ECO:0000313" key="5">
    <source>
        <dbReference type="Proteomes" id="UP000198510"/>
    </source>
</evidence>
<dbReference type="PANTHER" id="PTHR43877:SF2">
    <property type="entry name" value="AMINOALKYLPHOSPHONATE N-ACETYLTRANSFERASE-RELATED"/>
    <property type="match status" value="1"/>
</dbReference>
<dbReference type="OrthoDB" id="9803233at2"/>
<dbReference type="PROSITE" id="PS51186">
    <property type="entry name" value="GNAT"/>
    <property type="match status" value="1"/>
</dbReference>
<dbReference type="Gene3D" id="3.40.630.30">
    <property type="match status" value="1"/>
</dbReference>
<accession>A0A1G8ZUA8</accession>
<evidence type="ECO:0000259" key="3">
    <source>
        <dbReference type="PROSITE" id="PS51186"/>
    </source>
</evidence>
<dbReference type="PANTHER" id="PTHR43877">
    <property type="entry name" value="AMINOALKYLPHOSPHONATE N-ACETYLTRANSFERASE-RELATED-RELATED"/>
    <property type="match status" value="1"/>
</dbReference>
<proteinExistence type="predicted"/>
<keyword evidence="5" id="KW-1185">Reference proteome</keyword>
<reference evidence="4 5" key="1">
    <citation type="submission" date="2016-10" db="EMBL/GenBank/DDBJ databases">
        <authorList>
            <person name="de Groot N.N."/>
        </authorList>
    </citation>
    <scope>NUCLEOTIDE SEQUENCE [LARGE SCALE GENOMIC DNA]</scope>
    <source>
        <strain evidence="4 5">DSM 25186</strain>
    </source>
</reference>
<dbReference type="GO" id="GO:0016747">
    <property type="term" value="F:acyltransferase activity, transferring groups other than amino-acyl groups"/>
    <property type="evidence" value="ECO:0007669"/>
    <property type="project" value="InterPro"/>
</dbReference>
<dbReference type="InterPro" id="IPR016181">
    <property type="entry name" value="Acyl_CoA_acyltransferase"/>
</dbReference>